<evidence type="ECO:0000313" key="10">
    <source>
        <dbReference type="EMBL" id="PRY86089.1"/>
    </source>
</evidence>
<comment type="caution">
    <text evidence="10">The sequence shown here is derived from an EMBL/GenBank/DDBJ whole genome shotgun (WGS) entry which is preliminary data.</text>
</comment>
<feature type="transmembrane region" description="Helical" evidence="7">
    <location>
        <begin position="78"/>
        <end position="97"/>
    </location>
</feature>
<dbReference type="GO" id="GO:0030295">
    <property type="term" value="F:protein kinase activator activity"/>
    <property type="evidence" value="ECO:0007669"/>
    <property type="project" value="TreeGrafter"/>
</dbReference>
<feature type="transmembrane region" description="Helical" evidence="7">
    <location>
        <begin position="117"/>
        <end position="133"/>
    </location>
</feature>
<dbReference type="InterPro" id="IPR003594">
    <property type="entry name" value="HATPase_dom"/>
</dbReference>
<dbReference type="AlphaFoldDB" id="A0A2T0WHA3"/>
<feature type="domain" description="Histidine kinase" evidence="8">
    <location>
        <begin position="628"/>
        <end position="842"/>
    </location>
</feature>
<dbReference type="PRINTS" id="PR00344">
    <property type="entry name" value="BCTRLSENSOR"/>
</dbReference>
<dbReference type="PROSITE" id="PS50112">
    <property type="entry name" value="PAS"/>
    <property type="match status" value="1"/>
</dbReference>
<dbReference type="SMART" id="SM00388">
    <property type="entry name" value="HisKA"/>
    <property type="match status" value="1"/>
</dbReference>
<dbReference type="InterPro" id="IPR005467">
    <property type="entry name" value="His_kinase_dom"/>
</dbReference>
<evidence type="ECO:0000259" key="9">
    <source>
        <dbReference type="PROSITE" id="PS50112"/>
    </source>
</evidence>
<gene>
    <name evidence="10" type="ORF">CLV74_11364</name>
</gene>
<dbReference type="RefSeq" id="WP_106266976.1">
    <property type="nucleotide sequence ID" value="NZ_PVTQ01000013.1"/>
</dbReference>
<accession>A0A2T0WHA3</accession>
<dbReference type="Pfam" id="PF00989">
    <property type="entry name" value="PAS"/>
    <property type="match status" value="1"/>
</dbReference>
<dbReference type="InterPro" id="IPR036097">
    <property type="entry name" value="HisK_dim/P_sf"/>
</dbReference>
<feature type="transmembrane region" description="Helical" evidence="7">
    <location>
        <begin position="205"/>
        <end position="227"/>
    </location>
</feature>
<comment type="catalytic activity">
    <reaction evidence="1">
        <text>ATP + protein L-histidine = ADP + protein N-phospho-L-histidine.</text>
        <dbReference type="EC" id="2.7.13.3"/>
    </reaction>
</comment>
<keyword evidence="3" id="KW-0597">Phosphoprotein</keyword>
<evidence type="ECO:0000313" key="11">
    <source>
        <dbReference type="Proteomes" id="UP000238392"/>
    </source>
</evidence>
<keyword evidence="6 7" id="KW-0472">Membrane</keyword>
<evidence type="ECO:0000256" key="6">
    <source>
        <dbReference type="ARBA" id="ARBA00023136"/>
    </source>
</evidence>
<dbReference type="CDD" id="cd18773">
    <property type="entry name" value="PDC1_HK_sensor"/>
    <property type="match status" value="1"/>
</dbReference>
<dbReference type="EMBL" id="PVTQ01000013">
    <property type="protein sequence ID" value="PRY86089.1"/>
    <property type="molecule type" value="Genomic_DNA"/>
</dbReference>
<dbReference type="Proteomes" id="UP000238392">
    <property type="component" value="Unassembled WGS sequence"/>
</dbReference>
<evidence type="ECO:0000256" key="2">
    <source>
        <dbReference type="ARBA" id="ARBA00012438"/>
    </source>
</evidence>
<dbReference type="SMART" id="SM00091">
    <property type="entry name" value="PAS"/>
    <property type="match status" value="1"/>
</dbReference>
<keyword evidence="7" id="KW-1133">Transmembrane helix</keyword>
<feature type="domain" description="PAS" evidence="9">
    <location>
        <begin position="482"/>
        <end position="528"/>
    </location>
</feature>
<dbReference type="GO" id="GO:0016020">
    <property type="term" value="C:membrane"/>
    <property type="evidence" value="ECO:0007669"/>
    <property type="project" value="UniProtKB-SubCell"/>
</dbReference>
<dbReference type="InterPro" id="IPR003661">
    <property type="entry name" value="HisK_dim/P_dom"/>
</dbReference>
<dbReference type="GO" id="GO:0000155">
    <property type="term" value="F:phosphorelay sensor kinase activity"/>
    <property type="evidence" value="ECO:0007669"/>
    <property type="project" value="InterPro"/>
</dbReference>
<keyword evidence="11" id="KW-1185">Reference proteome</keyword>
<reference evidence="10 11" key="1">
    <citation type="submission" date="2018-03" db="EMBL/GenBank/DDBJ databases">
        <title>Genomic Encyclopedia of Archaeal and Bacterial Type Strains, Phase II (KMG-II): from individual species to whole genera.</title>
        <authorList>
            <person name="Goeker M."/>
        </authorList>
    </citation>
    <scope>NUCLEOTIDE SEQUENCE [LARGE SCALE GENOMIC DNA]</scope>
    <source>
        <strain evidence="10 11">DSM 100212</strain>
    </source>
</reference>
<dbReference type="PANTHER" id="PTHR42878">
    <property type="entry name" value="TWO-COMPONENT HISTIDINE KINASE"/>
    <property type="match status" value="1"/>
</dbReference>
<protein>
    <recommendedName>
        <fullName evidence="2">histidine kinase</fullName>
        <ecNumber evidence="2">2.7.13.3</ecNumber>
    </recommendedName>
</protein>
<dbReference type="SUPFAM" id="SSF47384">
    <property type="entry name" value="Homodimeric domain of signal transducing histidine kinase"/>
    <property type="match status" value="1"/>
</dbReference>
<dbReference type="SMART" id="SM00387">
    <property type="entry name" value="HATPase_c"/>
    <property type="match status" value="1"/>
</dbReference>
<dbReference type="Gene3D" id="3.30.450.20">
    <property type="entry name" value="PAS domain"/>
    <property type="match status" value="1"/>
</dbReference>
<feature type="transmembrane region" description="Helical" evidence="7">
    <location>
        <begin position="448"/>
        <end position="470"/>
    </location>
</feature>
<evidence type="ECO:0000256" key="7">
    <source>
        <dbReference type="SAM" id="Phobius"/>
    </source>
</evidence>
<feature type="transmembrane region" description="Helical" evidence="7">
    <location>
        <begin position="140"/>
        <end position="156"/>
    </location>
</feature>
<evidence type="ECO:0000256" key="4">
    <source>
        <dbReference type="ARBA" id="ARBA00022679"/>
    </source>
</evidence>
<dbReference type="PROSITE" id="PS50109">
    <property type="entry name" value="HIS_KIN"/>
    <property type="match status" value="1"/>
</dbReference>
<dbReference type="InterPro" id="IPR035965">
    <property type="entry name" value="PAS-like_dom_sf"/>
</dbReference>
<dbReference type="InterPro" id="IPR004358">
    <property type="entry name" value="Sig_transdc_His_kin-like_C"/>
</dbReference>
<dbReference type="EC" id="2.7.13.3" evidence="2"/>
<dbReference type="Gene3D" id="1.10.287.130">
    <property type="match status" value="1"/>
</dbReference>
<evidence type="ECO:0000256" key="5">
    <source>
        <dbReference type="ARBA" id="ARBA00022777"/>
    </source>
</evidence>
<name>A0A2T0WHA3_9RHOB</name>
<dbReference type="Pfam" id="PF02518">
    <property type="entry name" value="HATPase_c"/>
    <property type="match status" value="1"/>
</dbReference>
<dbReference type="GO" id="GO:0007234">
    <property type="term" value="P:osmosensory signaling via phosphorelay pathway"/>
    <property type="evidence" value="ECO:0007669"/>
    <property type="project" value="TreeGrafter"/>
</dbReference>
<dbReference type="Gene3D" id="3.30.565.10">
    <property type="entry name" value="Histidine kinase-like ATPase, C-terminal domain"/>
    <property type="match status" value="1"/>
</dbReference>
<proteinExistence type="predicted"/>
<dbReference type="GO" id="GO:0000156">
    <property type="term" value="F:phosphorelay response regulator activity"/>
    <property type="evidence" value="ECO:0007669"/>
    <property type="project" value="TreeGrafter"/>
</dbReference>
<dbReference type="InterPro" id="IPR036890">
    <property type="entry name" value="HATPase_C_sf"/>
</dbReference>
<feature type="transmembrane region" description="Helical" evidence="7">
    <location>
        <begin position="54"/>
        <end position="71"/>
    </location>
</feature>
<dbReference type="InterPro" id="IPR050351">
    <property type="entry name" value="BphY/WalK/GraS-like"/>
</dbReference>
<keyword evidence="7" id="KW-0812">Transmembrane</keyword>
<evidence type="ECO:0000256" key="1">
    <source>
        <dbReference type="ARBA" id="ARBA00000085"/>
    </source>
</evidence>
<dbReference type="GO" id="GO:0006355">
    <property type="term" value="P:regulation of DNA-templated transcription"/>
    <property type="evidence" value="ECO:0007669"/>
    <property type="project" value="InterPro"/>
</dbReference>
<dbReference type="SUPFAM" id="SSF55785">
    <property type="entry name" value="PYP-like sensor domain (PAS domain)"/>
    <property type="match status" value="1"/>
</dbReference>
<feature type="transmembrane region" description="Helical" evidence="7">
    <location>
        <begin position="12"/>
        <end position="34"/>
    </location>
</feature>
<dbReference type="SUPFAM" id="SSF55874">
    <property type="entry name" value="ATPase domain of HSP90 chaperone/DNA topoisomerase II/histidine kinase"/>
    <property type="match status" value="1"/>
</dbReference>
<keyword evidence="5" id="KW-0418">Kinase</keyword>
<dbReference type="CDD" id="cd00130">
    <property type="entry name" value="PAS"/>
    <property type="match status" value="1"/>
</dbReference>
<sequence>MNRIGVNSILENWQLSLLSAIVAVAISMIALAGWQADNYALVTVLDGLSPMQSSTALGILLLACFIVARISDARQLMVACLVGIVALTIGDKSYWMFKGFALTDIAAGKGQMSNTTALWFLMAVGGFYAATFARSDNQALVMHAVVACAAGANALAQSSSVYNIQSAAIFPGASFKASLSFMVICGPEALRLLTNRLKLNTKGRFAFLVSTAFVAFLPLSLLLSLLLQTSNMSTVESYQKSVEDSTTTALQLNLSQLAKTIDVMSHAISEAETIDPQDFRKFAERYFSMTHVAGVSLTSADGRIIAAYPAEIEQRIIGSQYDYDVARAQAFEQAMATDDPVATAPFRLISGPLRNLVMQRVVAKDGSVAVMSVNVSAAKLFEVSGILSNRFSFLLTDAGATLLESNEPLTPGAIPARATKIDFFGRDWRFSISPSATHLMSLRQLDPLIVTLVGAALSFFAAFLFAVIICQSRRALKSAESTRDRLADVMEGVSDAIIFTRPDGTITRANRAALMLLGDRDLECIGQSIDRFLQDYDFSEFDAAFGERHIDYDAFKNIQKFVPMKGDTQIVSMSSSFIFPDVQARNQSYEQVFFLTSLGPLFEEFKQQTELTQKLMRSNEALSRFAYICSHDLQEPVRIALTFSQKLREYLDSNQLLDKKSETYLRFIEDGTSHSRSLIRDILAYSKIEHDNVVSEPAYPTEVAGAVKALLEPEQAAKVQIDANLPSVMVNPRQLHQMFQNLISNGLKYQDTPETAQVRIYGHEEDGLVELCVQDNGIGIPENRGDEVFAIFRRLHRREKFSGTGIGLSNCQKIVELHGGRIWHTPAPGGGTIFHMTFEQAKEITLNVA</sequence>
<organism evidence="10 11">
    <name type="scientific">Donghicola tyrosinivorans</name>
    <dbReference type="NCBI Taxonomy" id="1652492"/>
    <lineage>
        <taxon>Bacteria</taxon>
        <taxon>Pseudomonadati</taxon>
        <taxon>Pseudomonadota</taxon>
        <taxon>Alphaproteobacteria</taxon>
        <taxon>Rhodobacterales</taxon>
        <taxon>Roseobacteraceae</taxon>
        <taxon>Donghicola</taxon>
    </lineage>
</organism>
<dbReference type="InterPro" id="IPR000014">
    <property type="entry name" value="PAS"/>
</dbReference>
<keyword evidence="4" id="KW-0808">Transferase</keyword>
<dbReference type="InterPro" id="IPR013767">
    <property type="entry name" value="PAS_fold"/>
</dbReference>
<evidence type="ECO:0000256" key="3">
    <source>
        <dbReference type="ARBA" id="ARBA00022553"/>
    </source>
</evidence>
<evidence type="ECO:0000259" key="8">
    <source>
        <dbReference type="PROSITE" id="PS50109"/>
    </source>
</evidence>
<dbReference type="OrthoDB" id="7179697at2"/>
<dbReference type="PANTHER" id="PTHR42878:SF15">
    <property type="entry name" value="BACTERIOPHYTOCHROME"/>
    <property type="match status" value="1"/>
</dbReference>